<gene>
    <name evidence="2" type="ORF">ADEAN_001025100</name>
</gene>
<evidence type="ECO:0000313" key="3">
    <source>
        <dbReference type="Proteomes" id="UP000515908"/>
    </source>
</evidence>
<dbReference type="AlphaFoldDB" id="A0A7G2CUS6"/>
<accession>A0A7G2CUS6</accession>
<sequence length="665" mass="73235">MAEARREKKVKNNAAKESSEEQTQNLSERDRLVNQMTERIVPLPFTSLNDCSFLVEFQTVGDDDSSPHSNVVRPKKVHLLQLNVDTNNEDGVFSTTGGSAGEAKATSSSAEAIGAAYHKSTAKLSAWAKGAFRRLGNDGTDRKEKDKAAQQAAFAQFIQKESASTDKIVPKGAYKTVVSGVDFSEAYNAPGGRKQFHIVLQKDGHSLPSSGEGVPVFLTFTVVAHFDEPKPKLTPRNFHNFAIVVDQMVLNLSEAEKEMPAESEEKGGLFNKRTVTGAPRPVVGYGYGLTSNTFHKTACMAKSVVVPSNDATHHEGTTVSSIDFASLHNKDERHITKEDYERLPTSCCIVSSGCHNANQERVGARFVCVSRFKTNHDGLCKPSLKCQLTFSIFRKLASGEIEEEAATSAAISLADVLNDEQYPQRIREIHFSLGEILYFRLQRYCFVDSQKNKAPLLMPFDYDNSGVEISDKAEAISSWTLPERCNASNSDSNDSGSDTVTNTEATQRREVRTESPAEQRPPTPQREESASPSEAAPEEAAQPDNPFFTGGDDHHTAGKVVIEPMQEGTDAFANPFDNDRENNMFTIESKEDPYATHYEEESTGMARPSFEITGESPFFTTDSPVPPASATPEVEMNYNFGGEKEDHPMFEISPLPEDTNPYKFD</sequence>
<feature type="compositionally biased region" description="Low complexity" evidence="1">
    <location>
        <begin position="488"/>
        <end position="503"/>
    </location>
</feature>
<feature type="compositionally biased region" description="Low complexity" evidence="1">
    <location>
        <begin position="530"/>
        <end position="540"/>
    </location>
</feature>
<protein>
    <submittedName>
        <fullName evidence="2">Uncharacterized protein</fullName>
    </submittedName>
</protein>
<dbReference type="EMBL" id="LR877171">
    <property type="protein sequence ID" value="CAD2222704.1"/>
    <property type="molecule type" value="Genomic_DNA"/>
</dbReference>
<organism evidence="2 3">
    <name type="scientific">Angomonas deanei</name>
    <dbReference type="NCBI Taxonomy" id="59799"/>
    <lineage>
        <taxon>Eukaryota</taxon>
        <taxon>Discoba</taxon>
        <taxon>Euglenozoa</taxon>
        <taxon>Kinetoplastea</taxon>
        <taxon>Metakinetoplastina</taxon>
        <taxon>Trypanosomatida</taxon>
        <taxon>Trypanosomatidae</taxon>
        <taxon>Strigomonadinae</taxon>
        <taxon>Angomonas</taxon>
    </lineage>
</organism>
<name>A0A7G2CUS6_9TRYP</name>
<evidence type="ECO:0000256" key="1">
    <source>
        <dbReference type="SAM" id="MobiDB-lite"/>
    </source>
</evidence>
<feature type="compositionally biased region" description="Basic and acidic residues" evidence="1">
    <location>
        <begin position="506"/>
        <end position="517"/>
    </location>
</feature>
<feature type="region of interest" description="Disordered" evidence="1">
    <location>
        <begin position="483"/>
        <end position="555"/>
    </location>
</feature>
<feature type="region of interest" description="Disordered" evidence="1">
    <location>
        <begin position="600"/>
        <end position="665"/>
    </location>
</feature>
<proteinExistence type="predicted"/>
<dbReference type="OrthoDB" id="241875at2759"/>
<dbReference type="VEuPathDB" id="TriTrypDB:ADEAN_001025100"/>
<dbReference type="Proteomes" id="UP000515908">
    <property type="component" value="Chromosome 27"/>
</dbReference>
<keyword evidence="3" id="KW-1185">Reference proteome</keyword>
<evidence type="ECO:0000313" key="2">
    <source>
        <dbReference type="EMBL" id="CAD2222704.1"/>
    </source>
</evidence>
<reference evidence="2 3" key="1">
    <citation type="submission" date="2020-08" db="EMBL/GenBank/DDBJ databases">
        <authorList>
            <person name="Newling K."/>
            <person name="Davey J."/>
            <person name="Forrester S."/>
        </authorList>
    </citation>
    <scope>NUCLEOTIDE SEQUENCE [LARGE SCALE GENOMIC DNA]</scope>
    <source>
        <strain evidence="3">Crithidia deanei Carvalho (ATCC PRA-265)</strain>
    </source>
</reference>
<feature type="region of interest" description="Disordered" evidence="1">
    <location>
        <begin position="1"/>
        <end position="29"/>
    </location>
</feature>